<evidence type="ECO:0000313" key="2">
    <source>
        <dbReference type="EMBL" id="KAK3037795.1"/>
    </source>
</evidence>
<dbReference type="PANTHER" id="PTHR11439">
    <property type="entry name" value="GAG-POL-RELATED RETROTRANSPOSON"/>
    <property type="match status" value="1"/>
</dbReference>
<evidence type="ECO:0000259" key="1">
    <source>
        <dbReference type="Pfam" id="PF07727"/>
    </source>
</evidence>
<comment type="caution">
    <text evidence="2">The sequence shown here is derived from an EMBL/GenBank/DDBJ whole genome shotgun (WGS) entry which is preliminary data.</text>
</comment>
<feature type="domain" description="Reverse transcriptase Ty1/copia-type" evidence="1">
    <location>
        <begin position="3"/>
        <end position="163"/>
    </location>
</feature>
<sequence length="255" mass="28810">MNVVGCKWVNKTKLWQNGSLERLKARLVAKGFKQIPGVDFLETFSPVIKPATIRIVLTIALARNWDIRQLDVKNAFLHGYLTEPVFMEQPPRFQDPYKLRHVCKLNRALYGLRQAPRAWFDCFITFLLATGFFCSTADSSLFVHRSSRGTILLLLYVDDIILTDWARCPDTRRSTTGFCTFLGSNCISWSAKKQATVARSSTEAEYRALASTAAEITWLSFVLRDIGVYLSHPPALFCDNISALHLTINPVFPAA</sequence>
<keyword evidence="3" id="KW-1185">Reference proteome</keyword>
<dbReference type="EMBL" id="JAVXUP010000114">
    <property type="protein sequence ID" value="KAK3037795.1"/>
    <property type="molecule type" value="Genomic_DNA"/>
</dbReference>
<dbReference type="InterPro" id="IPR043502">
    <property type="entry name" value="DNA/RNA_pol_sf"/>
</dbReference>
<reference evidence="2" key="1">
    <citation type="submission" date="2022-12" db="EMBL/GenBank/DDBJ databases">
        <title>Draft genome assemblies for two species of Escallonia (Escalloniales).</title>
        <authorList>
            <person name="Chanderbali A."/>
            <person name="Dervinis C."/>
            <person name="Anghel I."/>
            <person name="Soltis D."/>
            <person name="Soltis P."/>
            <person name="Zapata F."/>
        </authorList>
    </citation>
    <scope>NUCLEOTIDE SEQUENCE</scope>
    <source>
        <strain evidence="2">UCBG64.0493</strain>
        <tissue evidence="2">Leaf</tissue>
    </source>
</reference>
<proteinExistence type="predicted"/>
<evidence type="ECO:0000313" key="3">
    <source>
        <dbReference type="Proteomes" id="UP001188597"/>
    </source>
</evidence>
<dbReference type="SUPFAM" id="SSF56672">
    <property type="entry name" value="DNA/RNA polymerases"/>
    <property type="match status" value="1"/>
</dbReference>
<organism evidence="2 3">
    <name type="scientific">Escallonia herrerae</name>
    <dbReference type="NCBI Taxonomy" id="1293975"/>
    <lineage>
        <taxon>Eukaryota</taxon>
        <taxon>Viridiplantae</taxon>
        <taxon>Streptophyta</taxon>
        <taxon>Embryophyta</taxon>
        <taxon>Tracheophyta</taxon>
        <taxon>Spermatophyta</taxon>
        <taxon>Magnoliopsida</taxon>
        <taxon>eudicotyledons</taxon>
        <taxon>Gunneridae</taxon>
        <taxon>Pentapetalae</taxon>
        <taxon>asterids</taxon>
        <taxon>campanulids</taxon>
        <taxon>Escalloniales</taxon>
        <taxon>Escalloniaceae</taxon>
        <taxon>Escallonia</taxon>
    </lineage>
</organism>
<dbReference type="Proteomes" id="UP001188597">
    <property type="component" value="Unassembled WGS sequence"/>
</dbReference>
<dbReference type="InterPro" id="IPR013103">
    <property type="entry name" value="RVT_2"/>
</dbReference>
<accession>A0AA88X948</accession>
<dbReference type="PANTHER" id="PTHR11439:SF463">
    <property type="entry name" value="REVERSE TRANSCRIPTASE TY1_COPIA-TYPE DOMAIN-CONTAINING PROTEIN"/>
    <property type="match status" value="1"/>
</dbReference>
<dbReference type="AlphaFoldDB" id="A0AA88X948"/>
<dbReference type="CDD" id="cd09272">
    <property type="entry name" value="RNase_HI_RT_Ty1"/>
    <property type="match status" value="1"/>
</dbReference>
<protein>
    <recommendedName>
        <fullName evidence="1">Reverse transcriptase Ty1/copia-type domain-containing protein</fullName>
    </recommendedName>
</protein>
<dbReference type="Pfam" id="PF07727">
    <property type="entry name" value="RVT_2"/>
    <property type="match status" value="1"/>
</dbReference>
<gene>
    <name evidence="2" type="ORF">RJ639_030714</name>
</gene>
<name>A0AA88X948_9ASTE</name>